<proteinExistence type="predicted"/>
<protein>
    <submittedName>
        <fullName evidence="2">Transglycosylase SLT domain 1</fullName>
    </submittedName>
</protein>
<dbReference type="EMBL" id="LR796700">
    <property type="protein sequence ID" value="CAB4161277.1"/>
    <property type="molecule type" value="Genomic_DNA"/>
</dbReference>
<accession>A0A6J5NQL0</accession>
<name>A0A6J5NQL0_9CAUD</name>
<reference evidence="2" key="1">
    <citation type="submission" date="2020-04" db="EMBL/GenBank/DDBJ databases">
        <authorList>
            <person name="Chiriac C."/>
            <person name="Salcher M."/>
            <person name="Ghai R."/>
            <person name="Kavagutti S V."/>
        </authorList>
    </citation>
    <scope>NUCLEOTIDE SEQUENCE</scope>
</reference>
<sequence length="179" mass="19907">MEPWKMVWDKVTGTAPVVAPPEPAATPTQKPDYLERLKMAESSGVASAAAKTSSAVGHHQFVERTWKDLTKKYNLNYTLEDRIDPEKSKQVADLYTKENRAALQKALGAEPTDTQLYAAHFLGASGAKKFLSAPPFKLAKDVMSPDQVKANKNIFFDKNTNKPRTIGEVYKVLQLKINE</sequence>
<organism evidence="2">
    <name type="scientific">uncultured Caudovirales phage</name>
    <dbReference type="NCBI Taxonomy" id="2100421"/>
    <lineage>
        <taxon>Viruses</taxon>
        <taxon>Duplodnaviria</taxon>
        <taxon>Heunggongvirae</taxon>
        <taxon>Uroviricota</taxon>
        <taxon>Caudoviricetes</taxon>
        <taxon>Peduoviridae</taxon>
        <taxon>Maltschvirus</taxon>
        <taxon>Maltschvirus maltsch</taxon>
    </lineage>
</organism>
<dbReference type="InterPro" id="IPR008258">
    <property type="entry name" value="Transglycosylase_SLT_dom_1"/>
</dbReference>
<dbReference type="Gene3D" id="1.10.530.10">
    <property type="match status" value="1"/>
</dbReference>
<dbReference type="InterPro" id="IPR023346">
    <property type="entry name" value="Lysozyme-like_dom_sf"/>
</dbReference>
<feature type="domain" description="Transglycosylase SLT" evidence="1">
    <location>
        <begin position="26"/>
        <end position="100"/>
    </location>
</feature>
<evidence type="ECO:0000259" key="1">
    <source>
        <dbReference type="Pfam" id="PF01464"/>
    </source>
</evidence>
<dbReference type="Pfam" id="PF01464">
    <property type="entry name" value="SLT"/>
    <property type="match status" value="1"/>
</dbReference>
<gene>
    <name evidence="2" type="ORF">UFOVP729_41</name>
</gene>
<dbReference type="SUPFAM" id="SSF53955">
    <property type="entry name" value="Lysozyme-like"/>
    <property type="match status" value="1"/>
</dbReference>
<evidence type="ECO:0000313" key="2">
    <source>
        <dbReference type="EMBL" id="CAB4161277.1"/>
    </source>
</evidence>